<reference evidence="2" key="1">
    <citation type="submission" date="2023-07" db="EMBL/GenBank/DDBJ databases">
        <title>draft genome sequence of fig (Ficus carica).</title>
        <authorList>
            <person name="Takahashi T."/>
            <person name="Nishimura K."/>
        </authorList>
    </citation>
    <scope>NUCLEOTIDE SEQUENCE</scope>
</reference>
<feature type="region of interest" description="Disordered" evidence="1">
    <location>
        <begin position="1"/>
        <end position="56"/>
    </location>
</feature>
<gene>
    <name evidence="2" type="ORF">TIFTF001_033790</name>
</gene>
<comment type="caution">
    <text evidence="2">The sequence shown here is derived from an EMBL/GenBank/DDBJ whole genome shotgun (WGS) entry which is preliminary data.</text>
</comment>
<evidence type="ECO:0000313" key="2">
    <source>
        <dbReference type="EMBL" id="GMN64687.1"/>
    </source>
</evidence>
<protein>
    <submittedName>
        <fullName evidence="2">Uncharacterized protein</fullName>
    </submittedName>
</protein>
<keyword evidence="3" id="KW-1185">Reference proteome</keyword>
<feature type="compositionally biased region" description="Basic and acidic residues" evidence="1">
    <location>
        <begin position="1"/>
        <end position="28"/>
    </location>
</feature>
<dbReference type="EMBL" id="BTGU01000191">
    <property type="protein sequence ID" value="GMN64687.1"/>
    <property type="molecule type" value="Genomic_DNA"/>
</dbReference>
<accession>A0AA88J8A5</accession>
<dbReference type="Proteomes" id="UP001187192">
    <property type="component" value="Unassembled WGS sequence"/>
</dbReference>
<name>A0AA88J8A5_FICCA</name>
<dbReference type="AlphaFoldDB" id="A0AA88J8A5"/>
<evidence type="ECO:0000256" key="1">
    <source>
        <dbReference type="SAM" id="MobiDB-lite"/>
    </source>
</evidence>
<sequence>MAEKMEASSDRKRQVRPEREEKERDSDGRRRRREEEETVGEIGPREERSENPGGEF</sequence>
<organism evidence="2 3">
    <name type="scientific">Ficus carica</name>
    <name type="common">Common fig</name>
    <dbReference type="NCBI Taxonomy" id="3494"/>
    <lineage>
        <taxon>Eukaryota</taxon>
        <taxon>Viridiplantae</taxon>
        <taxon>Streptophyta</taxon>
        <taxon>Embryophyta</taxon>
        <taxon>Tracheophyta</taxon>
        <taxon>Spermatophyta</taxon>
        <taxon>Magnoliopsida</taxon>
        <taxon>eudicotyledons</taxon>
        <taxon>Gunneridae</taxon>
        <taxon>Pentapetalae</taxon>
        <taxon>rosids</taxon>
        <taxon>fabids</taxon>
        <taxon>Rosales</taxon>
        <taxon>Moraceae</taxon>
        <taxon>Ficeae</taxon>
        <taxon>Ficus</taxon>
    </lineage>
</organism>
<evidence type="ECO:0000313" key="3">
    <source>
        <dbReference type="Proteomes" id="UP001187192"/>
    </source>
</evidence>
<proteinExistence type="predicted"/>